<dbReference type="AlphaFoldDB" id="A0ABD1WWP6"/>
<protein>
    <recommendedName>
        <fullName evidence="5">Transmembrane protein</fullName>
    </recommendedName>
</protein>
<dbReference type="Proteomes" id="UP001604277">
    <property type="component" value="Unassembled WGS sequence"/>
</dbReference>
<feature type="transmembrane region" description="Helical" evidence="2">
    <location>
        <begin position="156"/>
        <end position="175"/>
    </location>
</feature>
<keyword evidence="2" id="KW-0812">Transmembrane</keyword>
<comment type="caution">
    <text evidence="3">The sequence shown here is derived from an EMBL/GenBank/DDBJ whole genome shotgun (WGS) entry which is preliminary data.</text>
</comment>
<feature type="compositionally biased region" description="Polar residues" evidence="1">
    <location>
        <begin position="10"/>
        <end position="25"/>
    </location>
</feature>
<reference evidence="4" key="1">
    <citation type="submission" date="2024-07" db="EMBL/GenBank/DDBJ databases">
        <title>Two chromosome-level genome assemblies of Korean endemic species Abeliophyllum distichum and Forsythia ovata (Oleaceae).</title>
        <authorList>
            <person name="Jang H."/>
        </authorList>
    </citation>
    <scope>NUCLEOTIDE SEQUENCE [LARGE SCALE GENOMIC DNA]</scope>
</reference>
<dbReference type="EMBL" id="JBFOLJ010000002">
    <property type="protein sequence ID" value="KAL2554129.1"/>
    <property type="molecule type" value="Genomic_DNA"/>
</dbReference>
<evidence type="ECO:0000256" key="2">
    <source>
        <dbReference type="SAM" id="Phobius"/>
    </source>
</evidence>
<evidence type="ECO:0000313" key="3">
    <source>
        <dbReference type="EMBL" id="KAL2554129.1"/>
    </source>
</evidence>
<feature type="region of interest" description="Disordered" evidence="1">
    <location>
        <begin position="183"/>
        <end position="230"/>
    </location>
</feature>
<keyword evidence="2" id="KW-1133">Transmembrane helix</keyword>
<evidence type="ECO:0000313" key="4">
    <source>
        <dbReference type="Proteomes" id="UP001604277"/>
    </source>
</evidence>
<organism evidence="3 4">
    <name type="scientific">Forsythia ovata</name>
    <dbReference type="NCBI Taxonomy" id="205694"/>
    <lineage>
        <taxon>Eukaryota</taxon>
        <taxon>Viridiplantae</taxon>
        <taxon>Streptophyta</taxon>
        <taxon>Embryophyta</taxon>
        <taxon>Tracheophyta</taxon>
        <taxon>Spermatophyta</taxon>
        <taxon>Magnoliopsida</taxon>
        <taxon>eudicotyledons</taxon>
        <taxon>Gunneridae</taxon>
        <taxon>Pentapetalae</taxon>
        <taxon>asterids</taxon>
        <taxon>lamiids</taxon>
        <taxon>Lamiales</taxon>
        <taxon>Oleaceae</taxon>
        <taxon>Forsythieae</taxon>
        <taxon>Forsythia</taxon>
    </lineage>
</organism>
<keyword evidence="4" id="KW-1185">Reference proteome</keyword>
<feature type="region of interest" description="Disordered" evidence="1">
    <location>
        <begin position="1"/>
        <end position="27"/>
    </location>
</feature>
<evidence type="ECO:0008006" key="5">
    <source>
        <dbReference type="Google" id="ProtNLM"/>
    </source>
</evidence>
<name>A0ABD1WWP6_9LAMI</name>
<feature type="compositionally biased region" description="Pro residues" evidence="1">
    <location>
        <begin position="186"/>
        <end position="195"/>
    </location>
</feature>
<keyword evidence="2" id="KW-0472">Membrane</keyword>
<proteinExistence type="predicted"/>
<accession>A0ABD1WWP6</accession>
<feature type="transmembrane region" description="Helical" evidence="2">
    <location>
        <begin position="125"/>
        <end position="144"/>
    </location>
</feature>
<dbReference type="PANTHER" id="PTHR36787">
    <property type="entry name" value="TRANSMEMBRANE PROTEIN"/>
    <property type="match status" value="1"/>
</dbReference>
<gene>
    <name evidence="3" type="ORF">Fot_07748</name>
</gene>
<evidence type="ECO:0000256" key="1">
    <source>
        <dbReference type="SAM" id="MobiDB-lite"/>
    </source>
</evidence>
<sequence>MVEAPEIHPATSSQDSLNRQTQVPPNGNIPMFPMMYPVFVPGLFPPQPDQEQMNRGPGLYAVGSLPSMQPFPGFSSNAVIPFTYNIPTEPSSLETAAVGGEQGQVVEQQQQAGPQRQVVMRRFQIAFQLDLLLILKLAMVIFLFNQDGSRKRLALLVFLASLVYLYQTGALAPLIRWLSPGMQRAAPPPQPPRPDVPAAGREGNENAYAADWQPGVENENQQVDNGDRVS</sequence>